<evidence type="ECO:0000256" key="1">
    <source>
        <dbReference type="ARBA" id="ARBA00008315"/>
    </source>
</evidence>
<comment type="similarity">
    <text evidence="1">Belongs to the CFAP97 family.</text>
</comment>
<reference evidence="3 4" key="1">
    <citation type="submission" date="2009-08" db="EMBL/GenBank/DDBJ databases">
        <title>The Genome Sequence of Spizellomyces punctatus strain DAOM BR117.</title>
        <authorList>
            <consortium name="The Broad Institute Genome Sequencing Platform"/>
            <person name="Russ C."/>
            <person name="Cuomo C."/>
            <person name="Shea T."/>
            <person name="Young S.K."/>
            <person name="Zeng Q."/>
            <person name="Koehrsen M."/>
            <person name="Haas B."/>
            <person name="Borodovsky M."/>
            <person name="Guigo R."/>
            <person name="Alvarado L."/>
            <person name="Berlin A."/>
            <person name="Bochicchio J."/>
            <person name="Borenstein D."/>
            <person name="Chapman S."/>
            <person name="Chen Z."/>
            <person name="Engels R."/>
            <person name="Freedman E."/>
            <person name="Gellesch M."/>
            <person name="Goldberg J."/>
            <person name="Griggs A."/>
            <person name="Gujja S."/>
            <person name="Heiman D."/>
            <person name="Hepburn T."/>
            <person name="Howarth C."/>
            <person name="Jen D."/>
            <person name="Larson L."/>
            <person name="Lewis B."/>
            <person name="Mehta T."/>
            <person name="Park D."/>
            <person name="Pearson M."/>
            <person name="Roberts A."/>
            <person name="Saif S."/>
            <person name="Shenoy N."/>
            <person name="Sisk P."/>
            <person name="Stolte C."/>
            <person name="Sykes S."/>
            <person name="Thomson T."/>
            <person name="Walk T."/>
            <person name="White J."/>
            <person name="Yandava C."/>
            <person name="Burger G."/>
            <person name="Gray M.W."/>
            <person name="Holland P.W.H."/>
            <person name="King N."/>
            <person name="Lang F.B.F."/>
            <person name="Roger A.J."/>
            <person name="Ruiz-Trillo I."/>
            <person name="Lander E."/>
            <person name="Nusbaum C."/>
        </authorList>
    </citation>
    <scope>NUCLEOTIDE SEQUENCE [LARGE SCALE GENOMIC DNA]</scope>
    <source>
        <strain evidence="3 4">DAOM BR117</strain>
    </source>
</reference>
<dbReference type="STRING" id="645134.A0A0L0HVD9"/>
<dbReference type="InterPro" id="IPR038792">
    <property type="entry name" value="CFAP97D1/2"/>
</dbReference>
<dbReference type="VEuPathDB" id="FungiDB:SPPG_00564"/>
<gene>
    <name evidence="3" type="ORF">SPPG_00564</name>
</gene>
<dbReference type="EMBL" id="KQ257450">
    <property type="protein sequence ID" value="KND04865.1"/>
    <property type="molecule type" value="Genomic_DNA"/>
</dbReference>
<dbReference type="RefSeq" id="XP_016612904.1">
    <property type="nucleotide sequence ID" value="XM_016748892.1"/>
</dbReference>
<proteinExistence type="inferred from homology"/>
<evidence type="ECO:0000313" key="3">
    <source>
        <dbReference type="EMBL" id="KND04865.1"/>
    </source>
</evidence>
<dbReference type="eggNOG" id="ENOG502RZE9">
    <property type="taxonomic scope" value="Eukaryota"/>
</dbReference>
<dbReference type="AlphaFoldDB" id="A0A0L0HVD9"/>
<dbReference type="PANTHER" id="PTHR33768:SF3">
    <property type="entry name" value="MIP11318P"/>
    <property type="match status" value="1"/>
</dbReference>
<feature type="compositionally biased region" description="Basic and acidic residues" evidence="2">
    <location>
        <begin position="276"/>
        <end position="286"/>
    </location>
</feature>
<dbReference type="PANTHER" id="PTHR33768">
    <property type="entry name" value="MIP11318P"/>
    <property type="match status" value="1"/>
</dbReference>
<dbReference type="InterPro" id="IPR029488">
    <property type="entry name" value="Hmw/CFAP97"/>
</dbReference>
<sequence>MGHEAEAASTANPKTKSPMKQLRHSSAPTKHTRATSPPVRAASVKPTRPLPEARSPSPLPPSKLPPPTPATEHRRYSPVYKCSNRLLAKRWDDAARKRHREKLASMKPAVDNSPPKKYSHLDMRLKKIRQEQEQSQRVQHENIILLNRMARQMSAPQGFSNIDSHYRVKETLKKPHPSARKRQEELKHVDEANIIYVQRIEDRQPHYSRATWNEERRKNLLYLANHSRFPEIYVDVCEREGVQLPFVKRSRPGSARSPATHPSDEQESVTAVNTVKNEETKNRSDESEAGQGWETEDEGEDGETKTIEQQNGGITAD</sequence>
<protein>
    <submittedName>
        <fullName evidence="3">Uncharacterized protein</fullName>
    </submittedName>
</protein>
<dbReference type="Pfam" id="PF13879">
    <property type="entry name" value="Hmw_CFAP97"/>
    <property type="match status" value="1"/>
</dbReference>
<dbReference type="Proteomes" id="UP000053201">
    <property type="component" value="Unassembled WGS sequence"/>
</dbReference>
<feature type="compositionally biased region" description="Pro residues" evidence="2">
    <location>
        <begin position="57"/>
        <end position="69"/>
    </location>
</feature>
<evidence type="ECO:0000256" key="2">
    <source>
        <dbReference type="SAM" id="MobiDB-lite"/>
    </source>
</evidence>
<dbReference type="OMA" id="ITHENHR"/>
<accession>A0A0L0HVD9</accession>
<feature type="region of interest" description="Disordered" evidence="2">
    <location>
        <begin position="248"/>
        <end position="317"/>
    </location>
</feature>
<feature type="region of interest" description="Disordered" evidence="2">
    <location>
        <begin position="1"/>
        <end position="77"/>
    </location>
</feature>
<dbReference type="GeneID" id="27684284"/>
<organism evidence="3 4">
    <name type="scientific">Spizellomyces punctatus (strain DAOM BR117)</name>
    <dbReference type="NCBI Taxonomy" id="645134"/>
    <lineage>
        <taxon>Eukaryota</taxon>
        <taxon>Fungi</taxon>
        <taxon>Fungi incertae sedis</taxon>
        <taxon>Chytridiomycota</taxon>
        <taxon>Chytridiomycota incertae sedis</taxon>
        <taxon>Chytridiomycetes</taxon>
        <taxon>Spizellomycetales</taxon>
        <taxon>Spizellomycetaceae</taxon>
        <taxon>Spizellomyces</taxon>
    </lineage>
</organism>
<dbReference type="InParanoid" id="A0A0L0HVD9"/>
<keyword evidence="4" id="KW-1185">Reference proteome</keyword>
<name>A0A0L0HVD9_SPIPD</name>
<evidence type="ECO:0000313" key="4">
    <source>
        <dbReference type="Proteomes" id="UP000053201"/>
    </source>
</evidence>
<dbReference type="OrthoDB" id="2163395at2759"/>
<feature type="compositionally biased region" description="Polar residues" evidence="2">
    <location>
        <begin position="307"/>
        <end position="317"/>
    </location>
</feature>